<dbReference type="AlphaFoldDB" id="A0A7H0GVT5"/>
<dbReference type="Proteomes" id="UP000516093">
    <property type="component" value="Chromosome"/>
</dbReference>
<sequence>MPTLSTLTAAHWPSVEAIYKQGIATGNATFETQSPSWETWNAGHLAHSRLVATDADGNVLGWAALSPVSGRCVYGGVAEVSVYVADAARGQGVGRQLLGALIAESERNGIWTLQASIFPENTVSIRLHETHGFRMMGRRERIGQLAGVWRDTVLLERRSTVVGA</sequence>
<dbReference type="CDD" id="cd04301">
    <property type="entry name" value="NAT_SF"/>
    <property type="match status" value="1"/>
</dbReference>
<evidence type="ECO:0000256" key="2">
    <source>
        <dbReference type="ARBA" id="ARBA00023315"/>
    </source>
</evidence>
<evidence type="ECO:0000313" key="4">
    <source>
        <dbReference type="EMBL" id="QNP52401.1"/>
    </source>
</evidence>
<dbReference type="GO" id="GO:0016747">
    <property type="term" value="F:acyltransferase activity, transferring groups other than amino-acyl groups"/>
    <property type="evidence" value="ECO:0007669"/>
    <property type="project" value="InterPro"/>
</dbReference>
<keyword evidence="2" id="KW-0012">Acyltransferase</keyword>
<dbReference type="PANTHER" id="PTHR43072:SF23">
    <property type="entry name" value="UPF0039 PROTEIN C11D3.02C"/>
    <property type="match status" value="1"/>
</dbReference>
<evidence type="ECO:0000259" key="3">
    <source>
        <dbReference type="PROSITE" id="PS51186"/>
    </source>
</evidence>
<proteinExistence type="predicted"/>
<gene>
    <name evidence="4" type="ORF">H9L05_00985</name>
</gene>
<keyword evidence="1 4" id="KW-0808">Transferase</keyword>
<keyword evidence="5" id="KW-1185">Reference proteome</keyword>
<dbReference type="Pfam" id="PF00583">
    <property type="entry name" value="Acetyltransf_1"/>
    <property type="match status" value="1"/>
</dbReference>
<name>A0A7H0GVT5_9BACT</name>
<feature type="domain" description="N-acetyltransferase" evidence="3">
    <location>
        <begin position="2"/>
        <end position="154"/>
    </location>
</feature>
<evidence type="ECO:0000256" key="1">
    <source>
        <dbReference type="ARBA" id="ARBA00022679"/>
    </source>
</evidence>
<dbReference type="InterPro" id="IPR000182">
    <property type="entry name" value="GNAT_dom"/>
</dbReference>
<evidence type="ECO:0000313" key="5">
    <source>
        <dbReference type="Proteomes" id="UP000516093"/>
    </source>
</evidence>
<dbReference type="RefSeq" id="WP_187732658.1">
    <property type="nucleotide sequence ID" value="NZ_BMFN01000002.1"/>
</dbReference>
<dbReference type="EMBL" id="CP060784">
    <property type="protein sequence ID" value="QNP52401.1"/>
    <property type="molecule type" value="Genomic_DNA"/>
</dbReference>
<organism evidence="4 5">
    <name type="scientific">Hymenobacter qilianensis</name>
    <dbReference type="NCBI Taxonomy" id="1385715"/>
    <lineage>
        <taxon>Bacteria</taxon>
        <taxon>Pseudomonadati</taxon>
        <taxon>Bacteroidota</taxon>
        <taxon>Cytophagia</taxon>
        <taxon>Cytophagales</taxon>
        <taxon>Hymenobacteraceae</taxon>
        <taxon>Hymenobacter</taxon>
    </lineage>
</organism>
<dbReference type="Gene3D" id="3.40.630.30">
    <property type="match status" value="1"/>
</dbReference>
<dbReference type="PANTHER" id="PTHR43072">
    <property type="entry name" value="N-ACETYLTRANSFERASE"/>
    <property type="match status" value="1"/>
</dbReference>
<reference evidence="4 5" key="1">
    <citation type="submission" date="2020-08" db="EMBL/GenBank/DDBJ databases">
        <title>Genome sequence of Hymenobacter qilianensis JCM 19763T.</title>
        <authorList>
            <person name="Hyun D.-W."/>
            <person name="Bae J.-W."/>
        </authorList>
    </citation>
    <scope>NUCLEOTIDE SEQUENCE [LARGE SCALE GENOMIC DNA]</scope>
    <source>
        <strain evidence="4 5">JCM 19763</strain>
    </source>
</reference>
<protein>
    <submittedName>
        <fullName evidence="4">N-acetyltransferase</fullName>
    </submittedName>
</protein>
<dbReference type="SUPFAM" id="SSF55729">
    <property type="entry name" value="Acyl-CoA N-acyltransferases (Nat)"/>
    <property type="match status" value="1"/>
</dbReference>
<dbReference type="InterPro" id="IPR016181">
    <property type="entry name" value="Acyl_CoA_acyltransferase"/>
</dbReference>
<dbReference type="PROSITE" id="PS51186">
    <property type="entry name" value="GNAT"/>
    <property type="match status" value="1"/>
</dbReference>
<dbReference type="KEGG" id="hqi:H9L05_00985"/>
<accession>A0A7H0GVT5</accession>